<accession>A0A8J2X7F0</accession>
<dbReference type="GO" id="GO:0007064">
    <property type="term" value="P:mitotic sister chromatid cohesion"/>
    <property type="evidence" value="ECO:0007669"/>
    <property type="project" value="InterPro"/>
</dbReference>
<protein>
    <submittedName>
        <fullName evidence="2">Uncharacterized protein</fullName>
    </submittedName>
</protein>
<comment type="caution">
    <text evidence="2">The sequence shown here is derived from an EMBL/GenBank/DDBJ whole genome shotgun (WGS) entry which is preliminary data.</text>
</comment>
<dbReference type="OrthoDB" id="121932at2759"/>
<dbReference type="PANTHER" id="PTHR47475">
    <property type="entry name" value="CHROMOSOME TRANSMISSION FIDELITY PROTEIN 8"/>
    <property type="match status" value="1"/>
</dbReference>
<evidence type="ECO:0000313" key="3">
    <source>
        <dbReference type="Proteomes" id="UP000789595"/>
    </source>
</evidence>
<proteinExistence type="predicted"/>
<dbReference type="EMBL" id="CAKKNE010000006">
    <property type="protein sequence ID" value="CAH0379805.1"/>
    <property type="molecule type" value="Genomic_DNA"/>
</dbReference>
<reference evidence="2" key="1">
    <citation type="submission" date="2021-11" db="EMBL/GenBank/DDBJ databases">
        <authorList>
            <consortium name="Genoscope - CEA"/>
            <person name="William W."/>
        </authorList>
    </citation>
    <scope>NUCLEOTIDE SEQUENCE</scope>
</reference>
<gene>
    <name evidence="2" type="ORF">PECAL_6P14430</name>
</gene>
<evidence type="ECO:0000256" key="1">
    <source>
        <dbReference type="SAM" id="MobiDB-lite"/>
    </source>
</evidence>
<dbReference type="InterPro" id="IPR018607">
    <property type="entry name" value="Ctf8"/>
</dbReference>
<dbReference type="PANTHER" id="PTHR47475:SF2">
    <property type="entry name" value="CHROMOSOME TRANSMISSION FIDELITY PROTEIN 8"/>
    <property type="match status" value="1"/>
</dbReference>
<sequence length="187" mass="20271">MAEVPPPKRDAAAAASEEPETNKKQKTEGGTGLKRADGTPWEPITGTLVPIVGGKEGLKQEWTMIELQGDLVKKTETWDNQKLGDLEVRDGTPFLTIGIHELEGEFVTLKKPFVVLDPQQEEDETVTTCRGVECRSKFTVAGVIRRKVLFKLRPRVLVARAAGPAEVVPADAATATASELTPKDVVS</sequence>
<name>A0A8J2X7F0_9STRA</name>
<dbReference type="Proteomes" id="UP000789595">
    <property type="component" value="Unassembled WGS sequence"/>
</dbReference>
<dbReference type="AlphaFoldDB" id="A0A8J2X7F0"/>
<feature type="compositionally biased region" description="Basic and acidic residues" evidence="1">
    <location>
        <begin position="1"/>
        <end position="11"/>
    </location>
</feature>
<feature type="region of interest" description="Disordered" evidence="1">
    <location>
        <begin position="1"/>
        <end position="47"/>
    </location>
</feature>
<dbReference type="GO" id="GO:0031390">
    <property type="term" value="C:Ctf18 RFC-like complex"/>
    <property type="evidence" value="ECO:0007669"/>
    <property type="project" value="InterPro"/>
</dbReference>
<organism evidence="2 3">
    <name type="scientific">Pelagomonas calceolata</name>
    <dbReference type="NCBI Taxonomy" id="35677"/>
    <lineage>
        <taxon>Eukaryota</taxon>
        <taxon>Sar</taxon>
        <taxon>Stramenopiles</taxon>
        <taxon>Ochrophyta</taxon>
        <taxon>Pelagophyceae</taxon>
        <taxon>Pelagomonadales</taxon>
        <taxon>Pelagomonadaceae</taxon>
        <taxon>Pelagomonas</taxon>
    </lineage>
</organism>
<keyword evidence="3" id="KW-1185">Reference proteome</keyword>
<dbReference type="Pfam" id="PF09696">
    <property type="entry name" value="Ctf8"/>
    <property type="match status" value="1"/>
</dbReference>
<evidence type="ECO:0000313" key="2">
    <source>
        <dbReference type="EMBL" id="CAH0379805.1"/>
    </source>
</evidence>